<dbReference type="RefSeq" id="WP_044826013.1">
    <property type="nucleotide sequence ID" value="NZ_CP009687.1"/>
</dbReference>
<proteinExistence type="predicted"/>
<reference evidence="1 2" key="1">
    <citation type="submission" date="2014-10" db="EMBL/GenBank/DDBJ databases">
        <title>Genome sequence of Clostridium aceticum DSM 1496.</title>
        <authorList>
            <person name="Poehlein A."/>
            <person name="Schiel-Bengelsdorf B."/>
            <person name="Gottschalk G."/>
            <person name="Duerre P."/>
            <person name="Daniel R."/>
        </authorList>
    </citation>
    <scope>NUCLEOTIDE SEQUENCE [LARGE SCALE GENOMIC DNA]</scope>
    <source>
        <strain evidence="1 2">DSM 1496</strain>
    </source>
</reference>
<gene>
    <name evidence="1" type="ORF">CACET_c32210</name>
</gene>
<dbReference type="KEGG" id="cace:CACET_c32210"/>
<dbReference type="PATRIC" id="fig|84022.5.peg.1899"/>
<dbReference type="EMBL" id="CP009687">
    <property type="protein sequence ID" value="AKL96665.1"/>
    <property type="molecule type" value="Genomic_DNA"/>
</dbReference>
<evidence type="ECO:0000313" key="1">
    <source>
        <dbReference type="EMBL" id="AKL96665.1"/>
    </source>
</evidence>
<dbReference type="STRING" id="84022.CACET_c32210"/>
<evidence type="ECO:0000313" key="2">
    <source>
        <dbReference type="Proteomes" id="UP000035704"/>
    </source>
</evidence>
<accession>A0A0D8I6P5</accession>
<dbReference type="AlphaFoldDB" id="A0A0D8I6P5"/>
<keyword evidence="2" id="KW-1185">Reference proteome</keyword>
<organism evidence="1 2">
    <name type="scientific">Clostridium aceticum</name>
    <dbReference type="NCBI Taxonomy" id="84022"/>
    <lineage>
        <taxon>Bacteria</taxon>
        <taxon>Bacillati</taxon>
        <taxon>Bacillota</taxon>
        <taxon>Clostridia</taxon>
        <taxon>Eubacteriales</taxon>
        <taxon>Clostridiaceae</taxon>
        <taxon>Clostridium</taxon>
    </lineage>
</organism>
<sequence length="97" mass="11122">MTIINVSKENAGTIRLINQDNLFKEVQIYEYKNLRIIYCVTTYNALHISASTPFGPASKKDLVNIFKKLTDKPISDFQFMLTSRAAYLLEQVPEFAD</sequence>
<protein>
    <submittedName>
        <fullName evidence="1">Uncharacterized protein</fullName>
    </submittedName>
</protein>
<dbReference type="Proteomes" id="UP000035704">
    <property type="component" value="Chromosome"/>
</dbReference>
<name>A0A0D8I6P5_9CLOT</name>